<evidence type="ECO:0008006" key="4">
    <source>
        <dbReference type="Google" id="ProtNLM"/>
    </source>
</evidence>
<name>A0A4S8LFK4_DENBC</name>
<keyword evidence="3" id="KW-1185">Reference proteome</keyword>
<evidence type="ECO:0000313" key="3">
    <source>
        <dbReference type="Proteomes" id="UP000297245"/>
    </source>
</evidence>
<dbReference type="Gene3D" id="3.30.230.90">
    <property type="match status" value="1"/>
</dbReference>
<evidence type="ECO:0000313" key="2">
    <source>
        <dbReference type="EMBL" id="THU88422.1"/>
    </source>
</evidence>
<gene>
    <name evidence="1" type="ORF">K435DRAFT_821964</name>
    <name evidence="2" type="ORF">K435DRAFT_917182</name>
</gene>
<dbReference type="AlphaFoldDB" id="A0A4S8LFK4"/>
<dbReference type="OrthoDB" id="5593278at2759"/>
<dbReference type="EMBL" id="ML179410">
    <property type="protein sequence ID" value="THU88422.1"/>
    <property type="molecule type" value="Genomic_DNA"/>
</dbReference>
<dbReference type="Proteomes" id="UP000297245">
    <property type="component" value="Unassembled WGS sequence"/>
</dbReference>
<dbReference type="GO" id="GO:0043248">
    <property type="term" value="P:proteasome assembly"/>
    <property type="evidence" value="ECO:0007669"/>
    <property type="project" value="InterPro"/>
</dbReference>
<sequence>MTATLSRQLNGILTEISIQNFADAVFVLVTQVGKVGNLIQVSLPATIPLQPAPPPDPLYPDVLSLPPPPIAIQLTPLLGHASSEHIQTLHNLYASQIATITWTTEAALPLQMSRKNVIVGIALRKTTPAAEKPELSEEERSTFAGIMSMIQEMLGNKVHAFT</sequence>
<protein>
    <recommendedName>
        <fullName evidence="4">Proteasome assembly chaperone 3</fullName>
    </recommendedName>
</protein>
<organism evidence="1 3">
    <name type="scientific">Dendrothele bispora (strain CBS 962.96)</name>
    <dbReference type="NCBI Taxonomy" id="1314807"/>
    <lineage>
        <taxon>Eukaryota</taxon>
        <taxon>Fungi</taxon>
        <taxon>Dikarya</taxon>
        <taxon>Basidiomycota</taxon>
        <taxon>Agaricomycotina</taxon>
        <taxon>Agaricomycetes</taxon>
        <taxon>Agaricomycetidae</taxon>
        <taxon>Agaricales</taxon>
        <taxon>Agaricales incertae sedis</taxon>
        <taxon>Dendrothele</taxon>
    </lineage>
</organism>
<dbReference type="EMBL" id="ML179458">
    <property type="protein sequence ID" value="THU87268.1"/>
    <property type="molecule type" value="Genomic_DNA"/>
</dbReference>
<dbReference type="InterPro" id="IPR053720">
    <property type="entry name" value="Psm_Assembly_Chaperone"/>
</dbReference>
<reference evidence="1 3" key="1">
    <citation type="journal article" date="2019" name="Nat. Ecol. Evol.">
        <title>Megaphylogeny resolves global patterns of mushroom evolution.</title>
        <authorList>
            <person name="Varga T."/>
            <person name="Krizsan K."/>
            <person name="Foldi C."/>
            <person name="Dima B."/>
            <person name="Sanchez-Garcia M."/>
            <person name="Sanchez-Ramirez S."/>
            <person name="Szollosi G.J."/>
            <person name="Szarkandi J.G."/>
            <person name="Papp V."/>
            <person name="Albert L."/>
            <person name="Andreopoulos W."/>
            <person name="Angelini C."/>
            <person name="Antonin V."/>
            <person name="Barry K.W."/>
            <person name="Bougher N.L."/>
            <person name="Buchanan P."/>
            <person name="Buyck B."/>
            <person name="Bense V."/>
            <person name="Catcheside P."/>
            <person name="Chovatia M."/>
            <person name="Cooper J."/>
            <person name="Damon W."/>
            <person name="Desjardin D."/>
            <person name="Finy P."/>
            <person name="Geml J."/>
            <person name="Haridas S."/>
            <person name="Hughes K."/>
            <person name="Justo A."/>
            <person name="Karasinski D."/>
            <person name="Kautmanova I."/>
            <person name="Kiss B."/>
            <person name="Kocsube S."/>
            <person name="Kotiranta H."/>
            <person name="LaButti K.M."/>
            <person name="Lechner B.E."/>
            <person name="Liimatainen K."/>
            <person name="Lipzen A."/>
            <person name="Lukacs Z."/>
            <person name="Mihaltcheva S."/>
            <person name="Morgado L.N."/>
            <person name="Niskanen T."/>
            <person name="Noordeloos M.E."/>
            <person name="Ohm R.A."/>
            <person name="Ortiz-Santana B."/>
            <person name="Ovrebo C."/>
            <person name="Racz N."/>
            <person name="Riley R."/>
            <person name="Savchenko A."/>
            <person name="Shiryaev A."/>
            <person name="Soop K."/>
            <person name="Spirin V."/>
            <person name="Szebenyi C."/>
            <person name="Tomsovsky M."/>
            <person name="Tulloss R.E."/>
            <person name="Uehling J."/>
            <person name="Grigoriev I.V."/>
            <person name="Vagvolgyi C."/>
            <person name="Papp T."/>
            <person name="Martin F.M."/>
            <person name="Miettinen O."/>
            <person name="Hibbett D.S."/>
            <person name="Nagy L.G."/>
        </authorList>
    </citation>
    <scope>NUCLEOTIDE SEQUENCE [LARGE SCALE GENOMIC DNA]</scope>
    <source>
        <strain evidence="1 3">CBS 962.96</strain>
    </source>
</reference>
<dbReference type="PANTHER" id="PTHR31051:SF1">
    <property type="entry name" value="PROTEASOME ASSEMBLY CHAPERONE 3"/>
    <property type="match status" value="1"/>
</dbReference>
<evidence type="ECO:0000313" key="1">
    <source>
        <dbReference type="EMBL" id="THU87268.1"/>
    </source>
</evidence>
<accession>A0A4S8LFK4</accession>
<dbReference type="PANTHER" id="PTHR31051">
    <property type="entry name" value="PROTEASOME ASSEMBLY CHAPERONE 3"/>
    <property type="match status" value="1"/>
</dbReference>
<dbReference type="InterPro" id="IPR018788">
    <property type="entry name" value="Proteasome_assmbl_chp_3"/>
</dbReference>
<proteinExistence type="predicted"/>